<dbReference type="SUPFAM" id="SSF81383">
    <property type="entry name" value="F-box domain"/>
    <property type="match status" value="1"/>
</dbReference>
<dbReference type="Proteomes" id="UP000631114">
    <property type="component" value="Unassembled WGS sequence"/>
</dbReference>
<proteinExistence type="predicted"/>
<protein>
    <recommendedName>
        <fullName evidence="3">F-box domain-containing protein</fullName>
    </recommendedName>
</protein>
<evidence type="ECO:0000313" key="2">
    <source>
        <dbReference type="Proteomes" id="UP000631114"/>
    </source>
</evidence>
<dbReference type="OrthoDB" id="642536at2759"/>
<reference evidence="1 2" key="1">
    <citation type="submission" date="2020-10" db="EMBL/GenBank/DDBJ databases">
        <title>The Coptis chinensis genome and diversification of protoberbering-type alkaloids.</title>
        <authorList>
            <person name="Wang B."/>
            <person name="Shu S."/>
            <person name="Song C."/>
            <person name="Liu Y."/>
        </authorList>
    </citation>
    <scope>NUCLEOTIDE SEQUENCE [LARGE SCALE GENOMIC DNA]</scope>
    <source>
        <strain evidence="1">HL-2020</strain>
        <tissue evidence="1">Leaf</tissue>
    </source>
</reference>
<gene>
    <name evidence="1" type="ORF">IFM89_028382</name>
</gene>
<dbReference type="InterPro" id="IPR036047">
    <property type="entry name" value="F-box-like_dom_sf"/>
</dbReference>
<comment type="caution">
    <text evidence="1">The sequence shown here is derived from an EMBL/GenBank/DDBJ whole genome shotgun (WGS) entry which is preliminary data.</text>
</comment>
<accession>A0A835LG04</accession>
<dbReference type="AlphaFoldDB" id="A0A835LG04"/>
<sequence>MSKSMEISKNNCGGWSELLDDLTYEIQKRLTLVDLIRNSSVCSSWNSISDSFLRHRGRLPWLIVPFYVDPNVERDANYCSDDILGFFSILDDSTYKLEIPELVGRRICGTAFGTRFSEEKGFLYQLQGSLDDTENISEFPLPTHEVDVRGQVPKEFKYISRTNMVFHGLKKAHEHVNLIAYLKSATSS</sequence>
<evidence type="ECO:0008006" key="3">
    <source>
        <dbReference type="Google" id="ProtNLM"/>
    </source>
</evidence>
<organism evidence="1 2">
    <name type="scientific">Coptis chinensis</name>
    <dbReference type="NCBI Taxonomy" id="261450"/>
    <lineage>
        <taxon>Eukaryota</taxon>
        <taxon>Viridiplantae</taxon>
        <taxon>Streptophyta</taxon>
        <taxon>Embryophyta</taxon>
        <taxon>Tracheophyta</taxon>
        <taxon>Spermatophyta</taxon>
        <taxon>Magnoliopsida</taxon>
        <taxon>Ranunculales</taxon>
        <taxon>Ranunculaceae</taxon>
        <taxon>Coptidoideae</taxon>
        <taxon>Coptis</taxon>
    </lineage>
</organism>
<dbReference type="EMBL" id="JADFTS010000008">
    <property type="protein sequence ID" value="KAF9594128.1"/>
    <property type="molecule type" value="Genomic_DNA"/>
</dbReference>
<evidence type="ECO:0000313" key="1">
    <source>
        <dbReference type="EMBL" id="KAF9594128.1"/>
    </source>
</evidence>
<keyword evidence="2" id="KW-1185">Reference proteome</keyword>
<name>A0A835LG04_9MAGN</name>
<dbReference type="Gene3D" id="1.20.1280.50">
    <property type="match status" value="1"/>
</dbReference>